<dbReference type="VEuPathDB" id="FungiDB:PTTG_02392"/>
<reference evidence="2" key="2">
    <citation type="submission" date="2016-05" db="EMBL/GenBank/DDBJ databases">
        <title>Comparative analysis highlights variable genome content of wheat rusts and divergence of the mating loci.</title>
        <authorList>
            <person name="Cuomo C.A."/>
            <person name="Bakkeren G."/>
            <person name="Szabo L."/>
            <person name="Khalil H."/>
            <person name="Joly D."/>
            <person name="Goldberg J."/>
            <person name="Young S."/>
            <person name="Zeng Q."/>
            <person name="Fellers J."/>
        </authorList>
    </citation>
    <scope>NUCLEOTIDE SEQUENCE [LARGE SCALE GENOMIC DNA]</scope>
    <source>
        <strain evidence="2">1-1 BBBD Race 1</strain>
    </source>
</reference>
<evidence type="ECO:0000256" key="1">
    <source>
        <dbReference type="SAM" id="MobiDB-lite"/>
    </source>
</evidence>
<dbReference type="EnsemblFungi" id="PTTG_02392-t43_1">
    <property type="protein sequence ID" value="PTTG_02392-t43_1-p1"/>
    <property type="gene ID" value="PTTG_02392"/>
</dbReference>
<gene>
    <name evidence="2" type="ORF">PTTG_02392</name>
</gene>
<organism evidence="2">
    <name type="scientific">Puccinia triticina (isolate 1-1 / race 1 (BBBD))</name>
    <name type="common">Brown leaf rust fungus</name>
    <dbReference type="NCBI Taxonomy" id="630390"/>
    <lineage>
        <taxon>Eukaryota</taxon>
        <taxon>Fungi</taxon>
        <taxon>Dikarya</taxon>
        <taxon>Basidiomycota</taxon>
        <taxon>Pucciniomycotina</taxon>
        <taxon>Pucciniomycetes</taxon>
        <taxon>Pucciniales</taxon>
        <taxon>Pucciniaceae</taxon>
        <taxon>Puccinia</taxon>
    </lineage>
</organism>
<reference evidence="2" key="1">
    <citation type="submission" date="2009-11" db="EMBL/GenBank/DDBJ databases">
        <authorList>
            <consortium name="The Broad Institute Genome Sequencing Platform"/>
            <person name="Ward D."/>
            <person name="Feldgarden M."/>
            <person name="Earl A."/>
            <person name="Young S.K."/>
            <person name="Zeng Q."/>
            <person name="Koehrsen M."/>
            <person name="Alvarado L."/>
            <person name="Berlin A."/>
            <person name="Bochicchio J."/>
            <person name="Borenstein D."/>
            <person name="Chapman S.B."/>
            <person name="Chen Z."/>
            <person name="Engels R."/>
            <person name="Freedman E."/>
            <person name="Gellesch M."/>
            <person name="Goldberg J."/>
            <person name="Griggs A."/>
            <person name="Gujja S."/>
            <person name="Heilman E."/>
            <person name="Heiman D."/>
            <person name="Hepburn T."/>
            <person name="Howarth C."/>
            <person name="Jen D."/>
            <person name="Larson L."/>
            <person name="Lewis B."/>
            <person name="Mehta T."/>
            <person name="Park D."/>
            <person name="Pearson M."/>
            <person name="Roberts A."/>
            <person name="Saif S."/>
            <person name="Shea T."/>
            <person name="Shenoy N."/>
            <person name="Sisk P."/>
            <person name="Stolte C."/>
            <person name="Sykes S."/>
            <person name="Thomson T."/>
            <person name="Walk T."/>
            <person name="White J."/>
            <person name="Yandava C."/>
            <person name="Izard J."/>
            <person name="Baranova O.V."/>
            <person name="Blanton J.M."/>
            <person name="Tanner A.C."/>
            <person name="Dewhirst F.E."/>
            <person name="Haas B."/>
            <person name="Nusbaum C."/>
            <person name="Birren B."/>
        </authorList>
    </citation>
    <scope>NUCLEOTIDE SEQUENCE [LARGE SCALE GENOMIC DNA]</scope>
    <source>
        <strain evidence="2">1-1 BBBD Race 1</strain>
    </source>
</reference>
<keyword evidence="4" id="KW-1185">Reference proteome</keyword>
<dbReference type="Proteomes" id="UP000005240">
    <property type="component" value="Unassembled WGS sequence"/>
</dbReference>
<dbReference type="AlphaFoldDB" id="A0A180H228"/>
<dbReference type="EMBL" id="ADAS02000004">
    <property type="protein sequence ID" value="OAV99076.1"/>
    <property type="molecule type" value="Genomic_DNA"/>
</dbReference>
<evidence type="ECO:0000313" key="4">
    <source>
        <dbReference type="Proteomes" id="UP000005240"/>
    </source>
</evidence>
<protein>
    <submittedName>
        <fullName evidence="2 3">Uncharacterized protein</fullName>
    </submittedName>
</protein>
<feature type="region of interest" description="Disordered" evidence="1">
    <location>
        <begin position="143"/>
        <end position="189"/>
    </location>
</feature>
<reference evidence="3 4" key="3">
    <citation type="journal article" date="2017" name="G3 (Bethesda)">
        <title>Comparative analysis highlights variable genome content of wheat rusts and divergence of the mating loci.</title>
        <authorList>
            <person name="Cuomo C.A."/>
            <person name="Bakkeren G."/>
            <person name="Khalil H.B."/>
            <person name="Panwar V."/>
            <person name="Joly D."/>
            <person name="Linning R."/>
            <person name="Sakthikumar S."/>
            <person name="Song X."/>
            <person name="Adiconis X."/>
            <person name="Fan L."/>
            <person name="Goldberg J.M."/>
            <person name="Levin J.Z."/>
            <person name="Young S."/>
            <person name="Zeng Q."/>
            <person name="Anikster Y."/>
            <person name="Bruce M."/>
            <person name="Wang M."/>
            <person name="Yin C."/>
            <person name="McCallum B."/>
            <person name="Szabo L.J."/>
            <person name="Hulbert S."/>
            <person name="Chen X."/>
            <person name="Fellers J.P."/>
        </authorList>
    </citation>
    <scope>NUCLEOTIDE SEQUENCE</scope>
    <source>
        <strain evidence="3">isolate 1-1 / race 1 (BBBD)</strain>
        <strain evidence="4">Isolate 1-1 / race 1 (BBBD)</strain>
    </source>
</reference>
<evidence type="ECO:0000313" key="2">
    <source>
        <dbReference type="EMBL" id="OAV99076.1"/>
    </source>
</evidence>
<name>A0A180H228_PUCT1</name>
<accession>A0A180H228</accession>
<evidence type="ECO:0000313" key="3">
    <source>
        <dbReference type="EnsemblFungi" id="PTTG_02392-t43_1-p1"/>
    </source>
</evidence>
<sequence>MPVAVEVQLEDVKNQLSLFGPTLRGPRGGSRIGIDQPIKNSHLDKFRLFLNYWNGVGQQQRVHRVKSDRSNDAPRSILALPIHLSRIQALSSMEWNQLTLGRSIRLSSDLPELITSPSPAGGRAARSPGMSCRVAQHGWVQFPNQPGPTRLPGLEPSINPEKSESPAANHVDRKNCWQKGKATDNQLNI</sequence>
<reference evidence="3" key="4">
    <citation type="submission" date="2025-05" db="UniProtKB">
        <authorList>
            <consortium name="EnsemblFungi"/>
        </authorList>
    </citation>
    <scope>IDENTIFICATION</scope>
    <source>
        <strain evidence="3">isolate 1-1 / race 1 (BBBD)</strain>
    </source>
</reference>
<proteinExistence type="predicted"/>